<dbReference type="Gene3D" id="3.10.20.30">
    <property type="match status" value="1"/>
</dbReference>
<comment type="cofactor">
    <cofactor evidence="6">
        <name>[2Fe-2S] cluster</name>
        <dbReference type="ChEBI" id="CHEBI:190135"/>
    </cofactor>
</comment>
<keyword evidence="2" id="KW-0001">2Fe-2S</keyword>
<dbReference type="RefSeq" id="WP_345159406.1">
    <property type="nucleotide sequence ID" value="NZ_BAABHC010000014.1"/>
</dbReference>
<organism evidence="9 10">
    <name type="scientific">Pontibacter saemangeumensis</name>
    <dbReference type="NCBI Taxonomy" id="1084525"/>
    <lineage>
        <taxon>Bacteria</taxon>
        <taxon>Pseudomonadati</taxon>
        <taxon>Bacteroidota</taxon>
        <taxon>Cytophagia</taxon>
        <taxon>Cytophagales</taxon>
        <taxon>Hymenobacteraceae</taxon>
        <taxon>Pontibacter</taxon>
    </lineage>
</organism>
<dbReference type="InterPro" id="IPR036010">
    <property type="entry name" value="2Fe-2S_ferredoxin-like_sf"/>
</dbReference>
<dbReference type="SUPFAM" id="SSF54292">
    <property type="entry name" value="2Fe-2S ferredoxin-like"/>
    <property type="match status" value="1"/>
</dbReference>
<keyword evidence="10" id="KW-1185">Reference proteome</keyword>
<dbReference type="Proteomes" id="UP001500552">
    <property type="component" value="Unassembled WGS sequence"/>
</dbReference>
<feature type="domain" description="2Fe-2S ferredoxin-type" evidence="8">
    <location>
        <begin position="2"/>
        <end position="98"/>
    </location>
</feature>
<evidence type="ECO:0000256" key="6">
    <source>
        <dbReference type="ARBA" id="ARBA00034078"/>
    </source>
</evidence>
<keyword evidence="3" id="KW-0479">Metal-binding</keyword>
<dbReference type="Pfam" id="PF00111">
    <property type="entry name" value="Fer2"/>
    <property type="match status" value="1"/>
</dbReference>
<dbReference type="InterPro" id="IPR001055">
    <property type="entry name" value="Adrenodoxin-like"/>
</dbReference>
<feature type="region of interest" description="Disordered" evidence="7">
    <location>
        <begin position="89"/>
        <end position="111"/>
    </location>
</feature>
<reference evidence="10" key="1">
    <citation type="journal article" date="2019" name="Int. J. Syst. Evol. Microbiol.">
        <title>The Global Catalogue of Microorganisms (GCM) 10K type strain sequencing project: providing services to taxonomists for standard genome sequencing and annotation.</title>
        <authorList>
            <consortium name="The Broad Institute Genomics Platform"/>
            <consortium name="The Broad Institute Genome Sequencing Center for Infectious Disease"/>
            <person name="Wu L."/>
            <person name="Ma J."/>
        </authorList>
    </citation>
    <scope>NUCLEOTIDE SEQUENCE [LARGE SCALE GENOMIC DNA]</scope>
    <source>
        <strain evidence="10">JCM 17926</strain>
    </source>
</reference>
<dbReference type="CDD" id="cd00207">
    <property type="entry name" value="fer2"/>
    <property type="match status" value="1"/>
</dbReference>
<gene>
    <name evidence="9" type="ORF">GCM10023188_24460</name>
</gene>
<comment type="caution">
    <text evidence="9">The sequence shown here is derived from an EMBL/GenBank/DDBJ whole genome shotgun (WGS) entry which is preliminary data.</text>
</comment>
<evidence type="ECO:0000256" key="2">
    <source>
        <dbReference type="ARBA" id="ARBA00022714"/>
    </source>
</evidence>
<comment type="similarity">
    <text evidence="1">Belongs to the adrenodoxin/putidaredoxin family.</text>
</comment>
<dbReference type="PANTHER" id="PTHR23426">
    <property type="entry name" value="FERREDOXIN/ADRENODOXIN"/>
    <property type="match status" value="1"/>
</dbReference>
<evidence type="ECO:0000256" key="5">
    <source>
        <dbReference type="ARBA" id="ARBA00023014"/>
    </source>
</evidence>
<dbReference type="InterPro" id="IPR001041">
    <property type="entry name" value="2Fe-2S_ferredoxin-type"/>
</dbReference>
<sequence>MPKLTVQNLAQLQVKIAPGQTLLAALQAQGQDWMHACGGKGRCTTCRIIVLQGLAHFGPLTEAELRYRSRGRLKDNERLACQCTLEGGDATGKVPEQTKLPHLRYTQSTES</sequence>
<evidence type="ECO:0000256" key="4">
    <source>
        <dbReference type="ARBA" id="ARBA00023004"/>
    </source>
</evidence>
<keyword evidence="5" id="KW-0411">Iron-sulfur</keyword>
<dbReference type="PANTHER" id="PTHR23426:SF65">
    <property type="entry name" value="FERREDOXIN-2, MITOCHONDRIAL"/>
    <property type="match status" value="1"/>
</dbReference>
<evidence type="ECO:0000256" key="3">
    <source>
        <dbReference type="ARBA" id="ARBA00022723"/>
    </source>
</evidence>
<evidence type="ECO:0000313" key="9">
    <source>
        <dbReference type="EMBL" id="GAA4434014.1"/>
    </source>
</evidence>
<name>A0ABP8LQ55_9BACT</name>
<evidence type="ECO:0000313" key="10">
    <source>
        <dbReference type="Proteomes" id="UP001500552"/>
    </source>
</evidence>
<evidence type="ECO:0000256" key="1">
    <source>
        <dbReference type="ARBA" id="ARBA00010914"/>
    </source>
</evidence>
<evidence type="ECO:0000259" key="8">
    <source>
        <dbReference type="PROSITE" id="PS51085"/>
    </source>
</evidence>
<evidence type="ECO:0000256" key="7">
    <source>
        <dbReference type="SAM" id="MobiDB-lite"/>
    </source>
</evidence>
<accession>A0ABP8LQ55</accession>
<dbReference type="PROSITE" id="PS51085">
    <property type="entry name" value="2FE2S_FER_2"/>
    <property type="match status" value="1"/>
</dbReference>
<dbReference type="EMBL" id="BAABHC010000014">
    <property type="protein sequence ID" value="GAA4434014.1"/>
    <property type="molecule type" value="Genomic_DNA"/>
</dbReference>
<proteinExistence type="inferred from homology"/>
<dbReference type="InterPro" id="IPR012675">
    <property type="entry name" value="Beta-grasp_dom_sf"/>
</dbReference>
<protein>
    <recommendedName>
        <fullName evidence="8">2Fe-2S ferredoxin-type domain-containing protein</fullName>
    </recommendedName>
</protein>
<keyword evidence="4" id="KW-0408">Iron</keyword>